<keyword evidence="4 6" id="KW-1133">Transmembrane helix</keyword>
<dbReference type="Proteomes" id="UP000244893">
    <property type="component" value="Unassembled WGS sequence"/>
</dbReference>
<dbReference type="CDD" id="cd06174">
    <property type="entry name" value="MFS"/>
    <property type="match status" value="1"/>
</dbReference>
<dbReference type="EMBL" id="QEOP01000002">
    <property type="protein sequence ID" value="PVZ94263.1"/>
    <property type="molecule type" value="Genomic_DNA"/>
</dbReference>
<dbReference type="GO" id="GO:0005886">
    <property type="term" value="C:plasma membrane"/>
    <property type="evidence" value="ECO:0007669"/>
    <property type="project" value="UniProtKB-SubCell"/>
</dbReference>
<dbReference type="InterPro" id="IPR020846">
    <property type="entry name" value="MFS_dom"/>
</dbReference>
<feature type="transmembrane region" description="Helical" evidence="6">
    <location>
        <begin position="344"/>
        <end position="367"/>
    </location>
</feature>
<organism evidence="8 9">
    <name type="scientific">Amnibacterium flavum</name>
    <dbReference type="NCBI Taxonomy" id="2173173"/>
    <lineage>
        <taxon>Bacteria</taxon>
        <taxon>Bacillati</taxon>
        <taxon>Actinomycetota</taxon>
        <taxon>Actinomycetes</taxon>
        <taxon>Micrococcales</taxon>
        <taxon>Microbacteriaceae</taxon>
        <taxon>Amnibacterium</taxon>
    </lineage>
</organism>
<comment type="subcellular location">
    <subcellularLocation>
        <location evidence="1">Cell membrane</location>
        <topology evidence="1">Multi-pass membrane protein</topology>
    </subcellularLocation>
</comment>
<keyword evidence="9" id="KW-1185">Reference proteome</keyword>
<feature type="transmembrane region" description="Helical" evidence="6">
    <location>
        <begin position="284"/>
        <end position="302"/>
    </location>
</feature>
<dbReference type="InterPro" id="IPR050189">
    <property type="entry name" value="MFS_Efflux_Transporters"/>
</dbReference>
<feature type="transmembrane region" description="Helical" evidence="6">
    <location>
        <begin position="44"/>
        <end position="63"/>
    </location>
</feature>
<gene>
    <name evidence="8" type="ORF">DDQ50_11005</name>
</gene>
<evidence type="ECO:0000256" key="3">
    <source>
        <dbReference type="ARBA" id="ARBA00022692"/>
    </source>
</evidence>
<sequence length="446" mass="47346">MNSRRAWLIWAVGVFAYVVAVLQRSSLGIAGVEASERFDSGAAALSSLGVLQLVVYAGLQIPIGVLIDRIGPKRLVVSGALLMAIGQAVVALSPDLGGAILGRVLVGAGDAAIFTSVLRLTNTWFRPSRVPQLTQWLGNLGQLGQVLSAVPFAILLHAEGWTPAFLSIASISLLSFVLCLAVLSDGRGVLPNSAGAADMRSALRALGESFRRPGTQLGFWAHFTTQSPGTVFALFWGVPFLVYGLGYDAAFASAMIALMVVAALLVGPLLALLMVRYPLRRSSLALGIVALIGVVWTAVLLWPTPAPAWLVVLLAIALGVGGPASQIGFDFARTFNPSRRLGSANGIVNVGGFTASFIMMLLIGVVLDLSSPAGAGTDPSELYTFDGFRLAMLVQYPVVGFGVVMLIHARRRTRRLMLQEEGIAVGPFWVALFRRLGLQRFRRRGL</sequence>
<evidence type="ECO:0000259" key="7">
    <source>
        <dbReference type="PROSITE" id="PS50850"/>
    </source>
</evidence>
<feature type="transmembrane region" description="Helical" evidence="6">
    <location>
        <begin position="249"/>
        <end position="272"/>
    </location>
</feature>
<proteinExistence type="predicted"/>
<dbReference type="OrthoDB" id="4332123at2"/>
<dbReference type="GO" id="GO:0022857">
    <property type="term" value="F:transmembrane transporter activity"/>
    <property type="evidence" value="ECO:0007669"/>
    <property type="project" value="InterPro"/>
</dbReference>
<dbReference type="SUPFAM" id="SSF103473">
    <property type="entry name" value="MFS general substrate transporter"/>
    <property type="match status" value="1"/>
</dbReference>
<feature type="transmembrane region" description="Helical" evidence="6">
    <location>
        <begin position="308"/>
        <end position="332"/>
    </location>
</feature>
<evidence type="ECO:0000256" key="5">
    <source>
        <dbReference type="ARBA" id="ARBA00023136"/>
    </source>
</evidence>
<evidence type="ECO:0000256" key="6">
    <source>
        <dbReference type="SAM" id="Phobius"/>
    </source>
</evidence>
<dbReference type="Pfam" id="PF07690">
    <property type="entry name" value="MFS_1"/>
    <property type="match status" value="1"/>
</dbReference>
<evidence type="ECO:0000313" key="9">
    <source>
        <dbReference type="Proteomes" id="UP000244893"/>
    </source>
</evidence>
<keyword evidence="2" id="KW-1003">Cell membrane</keyword>
<dbReference type="PANTHER" id="PTHR43124:SF3">
    <property type="entry name" value="CHLORAMPHENICOL EFFLUX PUMP RV0191"/>
    <property type="match status" value="1"/>
</dbReference>
<dbReference type="PANTHER" id="PTHR43124">
    <property type="entry name" value="PURINE EFFLUX PUMP PBUE"/>
    <property type="match status" value="1"/>
</dbReference>
<comment type="caution">
    <text evidence="8">The sequence shown here is derived from an EMBL/GenBank/DDBJ whole genome shotgun (WGS) entry which is preliminary data.</text>
</comment>
<feature type="transmembrane region" description="Helical" evidence="6">
    <location>
        <begin position="219"/>
        <end position="243"/>
    </location>
</feature>
<dbReference type="PROSITE" id="PS50850">
    <property type="entry name" value="MFS"/>
    <property type="match status" value="1"/>
</dbReference>
<dbReference type="AlphaFoldDB" id="A0A2V1HNQ2"/>
<evidence type="ECO:0000256" key="2">
    <source>
        <dbReference type="ARBA" id="ARBA00022475"/>
    </source>
</evidence>
<accession>A0A2V1HNQ2</accession>
<dbReference type="InterPro" id="IPR036259">
    <property type="entry name" value="MFS_trans_sf"/>
</dbReference>
<feature type="transmembrane region" description="Helical" evidence="6">
    <location>
        <begin position="75"/>
        <end position="94"/>
    </location>
</feature>
<feature type="domain" description="Major facilitator superfamily (MFS) profile" evidence="7">
    <location>
        <begin position="9"/>
        <end position="412"/>
    </location>
</feature>
<keyword evidence="5 6" id="KW-0472">Membrane</keyword>
<protein>
    <submittedName>
        <fullName evidence="8">MFS transporter</fullName>
    </submittedName>
</protein>
<dbReference type="Gene3D" id="1.20.1250.20">
    <property type="entry name" value="MFS general substrate transporter like domains"/>
    <property type="match status" value="2"/>
</dbReference>
<feature type="transmembrane region" description="Helical" evidence="6">
    <location>
        <begin position="164"/>
        <end position="183"/>
    </location>
</feature>
<name>A0A2V1HNQ2_9MICO</name>
<evidence type="ECO:0000256" key="4">
    <source>
        <dbReference type="ARBA" id="ARBA00022989"/>
    </source>
</evidence>
<keyword evidence="3 6" id="KW-0812">Transmembrane</keyword>
<dbReference type="RefSeq" id="WP_116756775.1">
    <property type="nucleotide sequence ID" value="NZ_JBHUEX010000001.1"/>
</dbReference>
<evidence type="ECO:0000313" key="8">
    <source>
        <dbReference type="EMBL" id="PVZ94263.1"/>
    </source>
</evidence>
<feature type="transmembrane region" description="Helical" evidence="6">
    <location>
        <begin position="387"/>
        <end position="407"/>
    </location>
</feature>
<dbReference type="InterPro" id="IPR011701">
    <property type="entry name" value="MFS"/>
</dbReference>
<reference evidence="8 9" key="1">
    <citation type="submission" date="2018-05" db="EMBL/GenBank/DDBJ databases">
        <title>Amnibacterium sp. M8JJ-5, whole genome shotgun sequence.</title>
        <authorList>
            <person name="Tuo L."/>
        </authorList>
    </citation>
    <scope>NUCLEOTIDE SEQUENCE [LARGE SCALE GENOMIC DNA]</scope>
    <source>
        <strain evidence="8 9">M8JJ-5</strain>
    </source>
</reference>
<evidence type="ECO:0000256" key="1">
    <source>
        <dbReference type="ARBA" id="ARBA00004651"/>
    </source>
</evidence>